<dbReference type="GO" id="GO:0003995">
    <property type="term" value="F:acyl-CoA dehydrogenase activity"/>
    <property type="evidence" value="ECO:0007669"/>
    <property type="project" value="TreeGrafter"/>
</dbReference>
<dbReference type="InterPro" id="IPR046373">
    <property type="entry name" value="Acyl-CoA_Oxase/DH_mid-dom_sf"/>
</dbReference>
<keyword evidence="3" id="KW-1185">Reference proteome</keyword>
<keyword evidence="1" id="KW-0175">Coiled coil</keyword>
<comment type="caution">
    <text evidence="2">The sequence shown here is derived from an EMBL/GenBank/DDBJ whole genome shotgun (WGS) entry which is preliminary data.</text>
</comment>
<sequence>MEPNETLHPAGAAALAGTDRLAAAKARVAEVDAAFGDPWHRDNPIGFTAIGAADEAGELPAEGVRRYHELGLNKEFVPAELGGRLDGLDLLGPTLRPIFRRDAALATGCALTAYMAATVVWLNGTESQRKRLADVLLRNGTATIAFQRFDHDNEFVSDEFRARRDSEGIVFSGRKLAINNAADADLLITFAAVGDNAYSVFQFDPDEAGDKLRRLPRHTTNGARGLKISGLEFADARLPMDTLVGGWGDGTAVGLRTFPLIHSSVPSMVVGIGDTALRTAARFGQEKGAYTRGVLEVPRARAALAGTFADLLIGDCLSLVATRAVQLMPDQCDVLGAVVKYVVPKLVSETMYHLSVVMGDAFHARSGHNAIFRKHVRDLATVTFGHVSSAVCQATIAPYLPVLATEKLDLAHAAPADLFRMERPLPALDPAKLAVFGGSDGLGAHLATAAAELPVAVVGGAVGQTLLRQLELLRTELDELQQACATLDGSGYAADPKAFPLTDRYALVLAAATCLGVWLNAGAGPDEFLNDPCWLVLALHRLLRRLGLPGPQLPAEVEQRVCEESLRRAAEARSYDLFGVELSG</sequence>
<dbReference type="InterPro" id="IPR009100">
    <property type="entry name" value="AcylCoA_DH/oxidase_NM_dom_sf"/>
</dbReference>
<accession>A0A4R6SAY6</accession>
<evidence type="ECO:0000313" key="3">
    <source>
        <dbReference type="Proteomes" id="UP000295444"/>
    </source>
</evidence>
<dbReference type="Gene3D" id="2.40.110.10">
    <property type="entry name" value="Butyryl-CoA Dehydrogenase, subunit A, domain 2"/>
    <property type="match status" value="1"/>
</dbReference>
<name>A0A4R6SAY6_LABRH</name>
<dbReference type="Gene3D" id="1.10.540.10">
    <property type="entry name" value="Acyl-CoA dehydrogenase/oxidase, N-terminal domain"/>
    <property type="match status" value="1"/>
</dbReference>
<feature type="coiled-coil region" evidence="1">
    <location>
        <begin position="463"/>
        <end position="490"/>
    </location>
</feature>
<dbReference type="InterPro" id="IPR037069">
    <property type="entry name" value="AcylCoA_DH/ox_N_sf"/>
</dbReference>
<dbReference type="PANTHER" id="PTHR43884">
    <property type="entry name" value="ACYL-COA DEHYDROGENASE"/>
    <property type="match status" value="1"/>
</dbReference>
<dbReference type="InterPro" id="IPR036250">
    <property type="entry name" value="AcylCo_DH-like_C"/>
</dbReference>
<dbReference type="SUPFAM" id="SSF56645">
    <property type="entry name" value="Acyl-CoA dehydrogenase NM domain-like"/>
    <property type="match status" value="1"/>
</dbReference>
<dbReference type="OrthoDB" id="3860847at2"/>
<evidence type="ECO:0000256" key="1">
    <source>
        <dbReference type="SAM" id="Coils"/>
    </source>
</evidence>
<dbReference type="PANTHER" id="PTHR43884:SF12">
    <property type="entry name" value="ISOVALERYL-COA DEHYDROGENASE, MITOCHONDRIAL-RELATED"/>
    <property type="match status" value="1"/>
</dbReference>
<dbReference type="EMBL" id="SNXZ01000004">
    <property type="protein sequence ID" value="TDP96617.1"/>
    <property type="molecule type" value="Genomic_DNA"/>
</dbReference>
<reference evidence="2 3" key="1">
    <citation type="submission" date="2019-03" db="EMBL/GenBank/DDBJ databases">
        <title>Genomic Encyclopedia of Type Strains, Phase IV (KMG-IV): sequencing the most valuable type-strain genomes for metagenomic binning, comparative biology and taxonomic classification.</title>
        <authorList>
            <person name="Goeker M."/>
        </authorList>
    </citation>
    <scope>NUCLEOTIDE SEQUENCE [LARGE SCALE GENOMIC DNA]</scope>
    <source>
        <strain evidence="2 3">DSM 45361</strain>
    </source>
</reference>
<protein>
    <submittedName>
        <fullName evidence="2">Alkylation response protein AidB-like acyl-CoA dehydrogenase</fullName>
    </submittedName>
</protein>
<dbReference type="Proteomes" id="UP000295444">
    <property type="component" value="Unassembled WGS sequence"/>
</dbReference>
<organism evidence="2 3">
    <name type="scientific">Labedaea rhizosphaerae</name>
    <dbReference type="NCBI Taxonomy" id="598644"/>
    <lineage>
        <taxon>Bacteria</taxon>
        <taxon>Bacillati</taxon>
        <taxon>Actinomycetota</taxon>
        <taxon>Actinomycetes</taxon>
        <taxon>Pseudonocardiales</taxon>
        <taxon>Pseudonocardiaceae</taxon>
        <taxon>Labedaea</taxon>
    </lineage>
</organism>
<dbReference type="RefSeq" id="WP_133851946.1">
    <property type="nucleotide sequence ID" value="NZ_SNXZ01000004.1"/>
</dbReference>
<gene>
    <name evidence="2" type="ORF">EV186_104605</name>
</gene>
<dbReference type="AlphaFoldDB" id="A0A4R6SAY6"/>
<dbReference type="SUPFAM" id="SSF47203">
    <property type="entry name" value="Acyl-CoA dehydrogenase C-terminal domain-like"/>
    <property type="match status" value="1"/>
</dbReference>
<evidence type="ECO:0000313" key="2">
    <source>
        <dbReference type="EMBL" id="TDP96617.1"/>
    </source>
</evidence>
<proteinExistence type="predicted"/>
<dbReference type="GO" id="GO:0050660">
    <property type="term" value="F:flavin adenine dinucleotide binding"/>
    <property type="evidence" value="ECO:0007669"/>
    <property type="project" value="InterPro"/>
</dbReference>